<evidence type="ECO:0000256" key="1">
    <source>
        <dbReference type="SAM" id="Coils"/>
    </source>
</evidence>
<dbReference type="InParanoid" id="A0A2P6MSS3"/>
<evidence type="ECO:0000313" key="3">
    <source>
        <dbReference type="EMBL" id="PRP74750.1"/>
    </source>
</evidence>
<accession>A0A2P6MSS3</accession>
<protein>
    <recommendedName>
        <fullName evidence="5">SAM domain-containing protein</fullName>
    </recommendedName>
</protein>
<feature type="non-terminal residue" evidence="3">
    <location>
        <position position="665"/>
    </location>
</feature>
<evidence type="ECO:0000313" key="4">
    <source>
        <dbReference type="Proteomes" id="UP000241769"/>
    </source>
</evidence>
<comment type="caution">
    <text evidence="3">The sequence shown here is derived from an EMBL/GenBank/DDBJ whole genome shotgun (WGS) entry which is preliminary data.</text>
</comment>
<keyword evidence="4" id="KW-1185">Reference proteome</keyword>
<evidence type="ECO:0000256" key="2">
    <source>
        <dbReference type="SAM" id="MobiDB-lite"/>
    </source>
</evidence>
<reference evidence="3 4" key="1">
    <citation type="journal article" date="2018" name="Genome Biol. Evol.">
        <title>Multiple Roots of Fruiting Body Formation in Amoebozoa.</title>
        <authorList>
            <person name="Hillmann F."/>
            <person name="Forbes G."/>
            <person name="Novohradska S."/>
            <person name="Ferling I."/>
            <person name="Riege K."/>
            <person name="Groth M."/>
            <person name="Westermann M."/>
            <person name="Marz M."/>
            <person name="Spaller T."/>
            <person name="Winckler T."/>
            <person name="Schaap P."/>
            <person name="Glockner G."/>
        </authorList>
    </citation>
    <scope>NUCLEOTIDE SEQUENCE [LARGE SCALE GENOMIC DNA]</scope>
    <source>
        <strain evidence="3 4">Jena</strain>
    </source>
</reference>
<dbReference type="EMBL" id="MDYQ01000442">
    <property type="protein sequence ID" value="PRP74750.1"/>
    <property type="molecule type" value="Genomic_DNA"/>
</dbReference>
<dbReference type="AlphaFoldDB" id="A0A2P6MSS3"/>
<feature type="coiled-coil region" evidence="1">
    <location>
        <begin position="575"/>
        <end position="602"/>
    </location>
</feature>
<dbReference type="Proteomes" id="UP000241769">
    <property type="component" value="Unassembled WGS sequence"/>
</dbReference>
<evidence type="ECO:0008006" key="5">
    <source>
        <dbReference type="Google" id="ProtNLM"/>
    </source>
</evidence>
<dbReference type="Gene3D" id="1.10.150.50">
    <property type="entry name" value="Transcription Factor, Ets-1"/>
    <property type="match status" value="1"/>
</dbReference>
<organism evidence="3 4">
    <name type="scientific">Planoprotostelium fungivorum</name>
    <dbReference type="NCBI Taxonomy" id="1890364"/>
    <lineage>
        <taxon>Eukaryota</taxon>
        <taxon>Amoebozoa</taxon>
        <taxon>Evosea</taxon>
        <taxon>Variosea</taxon>
        <taxon>Cavosteliida</taxon>
        <taxon>Cavosteliaceae</taxon>
        <taxon>Planoprotostelium</taxon>
    </lineage>
</organism>
<name>A0A2P6MSS3_9EUKA</name>
<dbReference type="InterPro" id="IPR013761">
    <property type="entry name" value="SAM/pointed_sf"/>
</dbReference>
<proteinExistence type="predicted"/>
<gene>
    <name evidence="3" type="ORF">PROFUN_16050</name>
</gene>
<feature type="region of interest" description="Disordered" evidence="2">
    <location>
        <begin position="542"/>
        <end position="565"/>
    </location>
</feature>
<feature type="compositionally biased region" description="Basic and acidic residues" evidence="2">
    <location>
        <begin position="542"/>
        <end position="561"/>
    </location>
</feature>
<keyword evidence="1" id="KW-0175">Coiled coil</keyword>
<sequence length="665" mass="76979">MDWFDSMIKSTPAWSKHRDRLRALELNGETLLNLTLEELKGEGFPFGPCKQIMDRIGKINSNVGGQNVRHDSESQSSQGAALYHSFFHLSEEKKETYNAETRIDIDTAPLPDEMHQSSLGEISDYDPSLFYVELKYCISTCTYRHRVRKIEGIKNDFSFRAEPFSDNFTSSPAESTESFFDDCPWEIEDHNPMESINAHILQYALEKNPRSVDHLKILALCAKWTLMCLPRLSPGNFQNKLTPEMKQQRCIVFQETMRRPSYGGVIESQWISDCKKNSTVCGNKEGVWIFKSSMHQIIVFGEGKECYPQNCKGMGLTQRDFDNYLLWRANEYVEIQYKYYWHSEPVTYKIIWSRNYDGAGMLDCLDNLSKYYPEAVHKLGHVSFIRTIENGSEEMTSPCAEDAVDIHQVEDFIAYNRMTMISVCHMMVHNGSVWLRSDNSPYILRTWLNLDATQEFEFTTKFKAGGKRTKLPFRDPCHNKASSIELPKIWYELQKLLKASTDKIILVSVVSRQQGVKQSGTNAGMEHIIPGADVRITTTKDHNYDSRKRVREDTPKIEGEKRHKQSGCVETVRAIRVTEENVQRVREMVTDLKRKAEDKNSRVVRCKIELCSTEEYDAFVEEDEKPLNLNEDGHNTYIRVYGEEYYRSMSLPTDKITMDTLKSRV</sequence>